<proteinExistence type="inferred from homology"/>
<organism evidence="12 13">
    <name type="scientific">Paracoccus aurantius</name>
    <dbReference type="NCBI Taxonomy" id="3073814"/>
    <lineage>
        <taxon>Bacteria</taxon>
        <taxon>Pseudomonadati</taxon>
        <taxon>Pseudomonadota</taxon>
        <taxon>Alphaproteobacteria</taxon>
        <taxon>Rhodobacterales</taxon>
        <taxon>Paracoccaceae</taxon>
        <taxon>Paracoccus</taxon>
    </lineage>
</organism>
<dbReference type="InterPro" id="IPR045187">
    <property type="entry name" value="CcO_II"/>
</dbReference>
<dbReference type="SUPFAM" id="SSF49503">
    <property type="entry name" value="Cupredoxins"/>
    <property type="match status" value="1"/>
</dbReference>
<evidence type="ECO:0000256" key="2">
    <source>
        <dbReference type="ARBA" id="ARBA00007866"/>
    </source>
</evidence>
<dbReference type="InterPro" id="IPR036909">
    <property type="entry name" value="Cyt_c-like_dom_sf"/>
</dbReference>
<name>A0ABU2HV27_9RHOB</name>
<comment type="similarity">
    <text evidence="2">Belongs to the cytochrome c oxidase subunit 2 family.</text>
</comment>
<evidence type="ECO:0000313" key="13">
    <source>
        <dbReference type="Proteomes" id="UP001269144"/>
    </source>
</evidence>
<evidence type="ECO:0000256" key="5">
    <source>
        <dbReference type="ARBA" id="ARBA00023004"/>
    </source>
</evidence>
<evidence type="ECO:0000256" key="1">
    <source>
        <dbReference type="ARBA" id="ARBA00004370"/>
    </source>
</evidence>
<dbReference type="InterPro" id="IPR002429">
    <property type="entry name" value="CcO_II-like_C"/>
</dbReference>
<keyword evidence="5 8" id="KW-0408">Iron</keyword>
<dbReference type="InterPro" id="IPR009056">
    <property type="entry name" value="Cyt_c-like_dom"/>
</dbReference>
<gene>
    <name evidence="12" type="ORF">RGQ15_15095</name>
</gene>
<dbReference type="Pfam" id="PF00034">
    <property type="entry name" value="Cytochrom_C"/>
    <property type="match status" value="1"/>
</dbReference>
<keyword evidence="9" id="KW-0812">Transmembrane</keyword>
<evidence type="ECO:0000256" key="3">
    <source>
        <dbReference type="ARBA" id="ARBA00022617"/>
    </source>
</evidence>
<dbReference type="PANTHER" id="PTHR22888:SF9">
    <property type="entry name" value="CYTOCHROME C OXIDASE SUBUNIT 2"/>
    <property type="match status" value="1"/>
</dbReference>
<feature type="domain" description="Cytochrome oxidase subunit II copper A binding" evidence="10">
    <location>
        <begin position="115"/>
        <end position="229"/>
    </location>
</feature>
<evidence type="ECO:0000256" key="6">
    <source>
        <dbReference type="ARBA" id="ARBA00023136"/>
    </source>
</evidence>
<keyword evidence="4 8" id="KW-0479">Metal-binding</keyword>
<dbReference type="PANTHER" id="PTHR22888">
    <property type="entry name" value="CYTOCHROME C OXIDASE, SUBUNIT II"/>
    <property type="match status" value="1"/>
</dbReference>
<evidence type="ECO:0000256" key="7">
    <source>
        <dbReference type="ARBA" id="ARBA00047816"/>
    </source>
</evidence>
<comment type="catalytic activity">
    <reaction evidence="7">
        <text>4 Fe(II)-[cytochrome c] + O2 + 8 H(+)(in) = 4 Fe(III)-[cytochrome c] + 2 H2O + 4 H(+)(out)</text>
        <dbReference type="Rhea" id="RHEA:11436"/>
        <dbReference type="Rhea" id="RHEA-COMP:10350"/>
        <dbReference type="Rhea" id="RHEA-COMP:14399"/>
        <dbReference type="ChEBI" id="CHEBI:15377"/>
        <dbReference type="ChEBI" id="CHEBI:15378"/>
        <dbReference type="ChEBI" id="CHEBI:15379"/>
        <dbReference type="ChEBI" id="CHEBI:29033"/>
        <dbReference type="ChEBI" id="CHEBI:29034"/>
        <dbReference type="EC" id="7.1.1.9"/>
    </reaction>
</comment>
<dbReference type="PROSITE" id="PS50857">
    <property type="entry name" value="COX2_CUA"/>
    <property type="match status" value="1"/>
</dbReference>
<dbReference type="EMBL" id="JAVQLW010000002">
    <property type="protein sequence ID" value="MDS9468891.1"/>
    <property type="molecule type" value="Genomic_DNA"/>
</dbReference>
<keyword evidence="13" id="KW-1185">Reference proteome</keyword>
<evidence type="ECO:0000256" key="4">
    <source>
        <dbReference type="ARBA" id="ARBA00022723"/>
    </source>
</evidence>
<evidence type="ECO:0000259" key="10">
    <source>
        <dbReference type="PROSITE" id="PS50857"/>
    </source>
</evidence>
<comment type="subcellular location">
    <subcellularLocation>
        <location evidence="1">Membrane</location>
    </subcellularLocation>
</comment>
<feature type="transmembrane region" description="Helical" evidence="9">
    <location>
        <begin position="80"/>
        <end position="105"/>
    </location>
</feature>
<evidence type="ECO:0000259" key="11">
    <source>
        <dbReference type="PROSITE" id="PS51007"/>
    </source>
</evidence>
<keyword evidence="6 9" id="KW-0472">Membrane</keyword>
<keyword evidence="3 8" id="KW-0349">Heme</keyword>
<dbReference type="SUPFAM" id="SSF46626">
    <property type="entry name" value="Cytochrome c"/>
    <property type="match status" value="1"/>
</dbReference>
<dbReference type="Pfam" id="PF00116">
    <property type="entry name" value="COX2"/>
    <property type="match status" value="1"/>
</dbReference>
<feature type="domain" description="Cytochrome c" evidence="11">
    <location>
        <begin position="240"/>
        <end position="332"/>
    </location>
</feature>
<keyword evidence="9" id="KW-1133">Transmembrane helix</keyword>
<reference evidence="13" key="1">
    <citation type="submission" date="2023-07" db="EMBL/GenBank/DDBJ databases">
        <title>Paracoccus sp. MBLB3053 whole genome sequence.</title>
        <authorList>
            <person name="Hwang C.Y."/>
            <person name="Cho E.-S."/>
            <person name="Seo M.-J."/>
        </authorList>
    </citation>
    <scope>NUCLEOTIDE SEQUENCE [LARGE SCALE GENOMIC DNA]</scope>
    <source>
        <strain evidence="13">MBLB3053</strain>
    </source>
</reference>
<dbReference type="Proteomes" id="UP001269144">
    <property type="component" value="Unassembled WGS sequence"/>
</dbReference>
<comment type="caution">
    <text evidence="12">The sequence shown here is derived from an EMBL/GenBank/DDBJ whole genome shotgun (WGS) entry which is preliminary data.</text>
</comment>
<evidence type="ECO:0000256" key="8">
    <source>
        <dbReference type="PROSITE-ProRule" id="PRU00433"/>
    </source>
</evidence>
<feature type="transmembrane region" description="Helical" evidence="9">
    <location>
        <begin position="42"/>
        <end position="68"/>
    </location>
</feature>
<dbReference type="Gene3D" id="2.60.40.420">
    <property type="entry name" value="Cupredoxins - blue copper proteins"/>
    <property type="match status" value="1"/>
</dbReference>
<protein>
    <submittedName>
        <fullName evidence="12">C-type cytochrome</fullName>
    </submittedName>
</protein>
<evidence type="ECO:0000256" key="9">
    <source>
        <dbReference type="SAM" id="Phobius"/>
    </source>
</evidence>
<accession>A0ABU2HV27</accession>
<sequence length="332" mass="35850">MVNPVPYRLDSIRLAAWLCALLVAGCKGPQSVLDPAGRDAEVLAGLFWVLLSGAVVLWLAVNGLMLYIARLNPRPHSRRLAEALIIGGGIVMPTLLLSGLLIFALREMPRQREAGSGLTVRVTGESWWWRVEYLRDGAPVASANELRLPTGSRSELVLEASEYIHSFWIPAFGGKTDMIPGRTTRMSLEPIATGEYRGQCAEFCGESHARMALIGVAMEPQDFAAWLEAQADPAAEPSSPEAGRGHDIFLREGCGGCHTIRGTPAQGQAGPDLTHLGGRRSLAAASLPMERSALIDWLRDPAKIKPGARMPAYSHLPEADLADLATYLEGLE</sequence>
<evidence type="ECO:0000313" key="12">
    <source>
        <dbReference type="EMBL" id="MDS9468891.1"/>
    </source>
</evidence>
<dbReference type="PROSITE" id="PS51007">
    <property type="entry name" value="CYTC"/>
    <property type="match status" value="1"/>
</dbReference>
<dbReference type="InterPro" id="IPR008972">
    <property type="entry name" value="Cupredoxin"/>
</dbReference>
<dbReference type="RefSeq" id="WP_311161339.1">
    <property type="nucleotide sequence ID" value="NZ_JAVQLW010000002.1"/>
</dbReference>